<dbReference type="InterPro" id="IPR011050">
    <property type="entry name" value="Pectin_lyase_fold/virulence"/>
</dbReference>
<dbReference type="SUPFAM" id="SSF51126">
    <property type="entry name" value="Pectin lyase-like"/>
    <property type="match status" value="2"/>
</dbReference>
<dbReference type="OrthoDB" id="2494078at2"/>
<evidence type="ECO:0008006" key="3">
    <source>
        <dbReference type="Google" id="ProtNLM"/>
    </source>
</evidence>
<organism evidence="1 2">
    <name type="scientific">Paenibacillus hemerocallicola</name>
    <dbReference type="NCBI Taxonomy" id="1172614"/>
    <lineage>
        <taxon>Bacteria</taxon>
        <taxon>Bacillati</taxon>
        <taxon>Bacillota</taxon>
        <taxon>Bacilli</taxon>
        <taxon>Bacillales</taxon>
        <taxon>Paenibacillaceae</taxon>
        <taxon>Paenibacillus</taxon>
    </lineage>
</organism>
<comment type="caution">
    <text evidence="1">The sequence shown here is derived from an EMBL/GenBank/DDBJ whole genome shotgun (WGS) entry which is preliminary data.</text>
</comment>
<dbReference type="InterPro" id="IPR012334">
    <property type="entry name" value="Pectin_lyas_fold"/>
</dbReference>
<evidence type="ECO:0000313" key="1">
    <source>
        <dbReference type="EMBL" id="TNJ65574.1"/>
    </source>
</evidence>
<dbReference type="EMBL" id="VDCQ01000017">
    <property type="protein sequence ID" value="TNJ65574.1"/>
    <property type="molecule type" value="Genomic_DNA"/>
</dbReference>
<dbReference type="AlphaFoldDB" id="A0A5C4T910"/>
<evidence type="ECO:0000313" key="2">
    <source>
        <dbReference type="Proteomes" id="UP000307943"/>
    </source>
</evidence>
<dbReference type="RefSeq" id="WP_139602867.1">
    <property type="nucleotide sequence ID" value="NZ_VDCQ01000017.1"/>
</dbReference>
<proteinExistence type="predicted"/>
<accession>A0A5C4T910</accession>
<keyword evidence="2" id="KW-1185">Reference proteome</keyword>
<dbReference type="InterPro" id="IPR006311">
    <property type="entry name" value="TAT_signal"/>
</dbReference>
<dbReference type="PROSITE" id="PS51318">
    <property type="entry name" value="TAT"/>
    <property type="match status" value="1"/>
</dbReference>
<name>A0A5C4T910_9BACL</name>
<gene>
    <name evidence="1" type="ORF">FE784_14215</name>
</gene>
<sequence length="553" mass="60107">MEKENHDRKMSRRAVLTFGAAGAAAVTGSLLGRDVSFGYGVTDNVYGSEADMRRIAEEVVQEYDQQASEELELHGVNAAKLGVKGDGTDETAALRSAIQYAADRHLTLLIPRWMTVSVDTITIAGKQNFGIRCEGWIRRLDSSPTIGSLLKLDSCAGVYMPEIRFDGNGLNNGCIENVAYTVNQEQKHCLVLLNCQDVSIDRFHCANPCGDGIYISGGSKNLKLNTVTGTADAQIGRNLVSIINAQNIWIDYLYSDNIGHYDMPGGFDIEPNASTETVRNVFVNCMNITSGGTNPCSVLGTNNALVENVFLGKVNLVRTNVVQPPSEITSVYISASNVHIGQLSVINKTAHNISFLTLSKQGLTPRGITIHEAYGEGCYRGIQVGFGSNAVEDVHIRATLRNCKHDGIFMGTAKNVKLDIDIDSVGAERFMLNKPAGGGVCDNIYITGNFSKRGTGLKAMIIGDVPANVVNWTLENVDFTGWGNNQRLYGGGFQGSVRKINCRNLTHLTALPAFEQFKQGDLIWNDGADPDVSYWRRLTNGTGNALNTDWKAY</sequence>
<dbReference type="Proteomes" id="UP000307943">
    <property type="component" value="Unassembled WGS sequence"/>
</dbReference>
<reference evidence="1 2" key="1">
    <citation type="submission" date="2019-05" db="EMBL/GenBank/DDBJ databases">
        <title>We sequenced the genome of Paenibacillus hemerocallicola KCTC 33185 for further insight into its adaptation and study the phylogeny of Paenibacillus.</title>
        <authorList>
            <person name="Narsing Rao M.P."/>
        </authorList>
    </citation>
    <scope>NUCLEOTIDE SEQUENCE [LARGE SCALE GENOMIC DNA]</scope>
    <source>
        <strain evidence="1 2">KCTC 33185</strain>
    </source>
</reference>
<protein>
    <recommendedName>
        <fullName evidence="3">Pectate lyase superfamily protein domain-containing protein</fullName>
    </recommendedName>
</protein>
<dbReference type="Gene3D" id="2.160.20.10">
    <property type="entry name" value="Single-stranded right-handed beta-helix, Pectin lyase-like"/>
    <property type="match status" value="1"/>
</dbReference>